<protein>
    <submittedName>
        <fullName evidence="1">Uncharacterized protein</fullName>
    </submittedName>
</protein>
<gene>
    <name evidence="1" type="ORF">Z520_03965</name>
</gene>
<dbReference type="Proteomes" id="UP000053411">
    <property type="component" value="Unassembled WGS sequence"/>
</dbReference>
<reference evidence="1 2" key="1">
    <citation type="submission" date="2015-01" db="EMBL/GenBank/DDBJ databases">
        <title>The Genome Sequence of Fonsecaea multimorphosa CBS 102226.</title>
        <authorList>
            <consortium name="The Broad Institute Genomics Platform"/>
            <person name="Cuomo C."/>
            <person name="de Hoog S."/>
            <person name="Gorbushina A."/>
            <person name="Stielow B."/>
            <person name="Teixiera M."/>
            <person name="Abouelleil A."/>
            <person name="Chapman S.B."/>
            <person name="Priest M."/>
            <person name="Young S.K."/>
            <person name="Wortman J."/>
            <person name="Nusbaum C."/>
            <person name="Birren B."/>
        </authorList>
    </citation>
    <scope>NUCLEOTIDE SEQUENCE [LARGE SCALE GENOMIC DNA]</scope>
    <source>
        <strain evidence="1 2">CBS 102226</strain>
    </source>
</reference>
<evidence type="ECO:0000313" key="1">
    <source>
        <dbReference type="EMBL" id="KIY00280.1"/>
    </source>
</evidence>
<dbReference type="GeneID" id="27709711"/>
<dbReference type="AlphaFoldDB" id="A0A0D2KAV5"/>
<name>A0A0D2KAV5_9EURO</name>
<evidence type="ECO:0000313" key="2">
    <source>
        <dbReference type="Proteomes" id="UP000053411"/>
    </source>
</evidence>
<sequence>MPVTWLNCQLIRSDDLPVDVVRIEYSEIEATARPTVDLNNLKDELVEDLKELASVGPGDGSLTRELSRSMVAASGSEFGGNKSAFVGSLACLERRIRVSEALGVSGVKPANFAAQCTSWRLHESSGIRSVVSFELNRKYSSMTCL</sequence>
<keyword evidence="2" id="KW-1185">Reference proteome</keyword>
<dbReference type="RefSeq" id="XP_016634402.1">
    <property type="nucleotide sequence ID" value="XM_016774475.1"/>
</dbReference>
<dbReference type="EMBL" id="KN848067">
    <property type="protein sequence ID" value="KIY00280.1"/>
    <property type="molecule type" value="Genomic_DNA"/>
</dbReference>
<organism evidence="1 2">
    <name type="scientific">Fonsecaea multimorphosa CBS 102226</name>
    <dbReference type="NCBI Taxonomy" id="1442371"/>
    <lineage>
        <taxon>Eukaryota</taxon>
        <taxon>Fungi</taxon>
        <taxon>Dikarya</taxon>
        <taxon>Ascomycota</taxon>
        <taxon>Pezizomycotina</taxon>
        <taxon>Eurotiomycetes</taxon>
        <taxon>Chaetothyriomycetidae</taxon>
        <taxon>Chaetothyriales</taxon>
        <taxon>Herpotrichiellaceae</taxon>
        <taxon>Fonsecaea</taxon>
    </lineage>
</organism>
<dbReference type="VEuPathDB" id="FungiDB:Z520_03965"/>
<accession>A0A0D2KAV5</accession>
<proteinExistence type="predicted"/>